<dbReference type="PANTHER" id="PTHR45947">
    <property type="entry name" value="SULFOQUINOVOSYL TRANSFERASE SQD2"/>
    <property type="match status" value="1"/>
</dbReference>
<protein>
    <submittedName>
        <fullName evidence="3">Glycosyltransferase family 4 protein</fullName>
    </submittedName>
</protein>
<name>A0A8J6Y7E5_9BACT</name>
<accession>A0A8J6Y7E5</accession>
<dbReference type="InterPro" id="IPR001296">
    <property type="entry name" value="Glyco_trans_1"/>
</dbReference>
<sequence>MRIGLYHGYELTGSGSNEYTRYLAHALAGAGHEVHVLCRESAPAGIPQVLCAVAWRPDGRSEQLFHRKGDSPGYTVHLLPHGPIRPVFLTDKQREGDVKAFIDLSDDELAEYHRHEQALLGAILSALQLDVLQANHVVYQPVAALKPCSETGTPLVIYPHGSSIEYTVRMDDRFRRLAGEALAGCDGIIFGNHEVRDRVLTLYPDLGDTILAKTRIVGVGVDTTLFKPVARSERAASIEALIATEGGGGKLPQQGAELQERLAVGDLQATCEYWEAYDHSRPDADLNDHLRRIPWNRNILLFVGALTVGKGLQSLITALPAIRRSEPDTDLVIVGAGAYREVLEALVFAIAGNHRELLQKLCAQGQDLDRSEQSGPWTDVEAYLAADGNLDAVLEWGQDLDRHVHFLGRLDHDRLQYLFPCADLAVFPSVVPEAYPLVLMESLANGVLPVVSYFSGFADGVDELAPRLGEEIAGRMKIPMEDTIRIESLADNLAGLLGEKDGMDRGRVLRLIAEEHYDWKLRAEQMVEAFGELLP</sequence>
<dbReference type="Proteomes" id="UP000648239">
    <property type="component" value="Unassembled WGS sequence"/>
</dbReference>
<dbReference type="InterPro" id="IPR028098">
    <property type="entry name" value="Glyco_trans_4-like_N"/>
</dbReference>
<dbReference type="Gene3D" id="3.40.50.2000">
    <property type="entry name" value="Glycogen Phosphorylase B"/>
    <property type="match status" value="4"/>
</dbReference>
<dbReference type="GO" id="GO:0016757">
    <property type="term" value="F:glycosyltransferase activity"/>
    <property type="evidence" value="ECO:0007669"/>
    <property type="project" value="InterPro"/>
</dbReference>
<dbReference type="PANTHER" id="PTHR45947:SF3">
    <property type="entry name" value="SULFOQUINOVOSYL TRANSFERASE SQD2"/>
    <property type="match status" value="1"/>
</dbReference>
<evidence type="ECO:0000259" key="2">
    <source>
        <dbReference type="Pfam" id="PF13439"/>
    </source>
</evidence>
<feature type="domain" description="Glycosyl transferase family 1" evidence="1">
    <location>
        <begin position="400"/>
        <end position="461"/>
    </location>
</feature>
<evidence type="ECO:0000313" key="3">
    <source>
        <dbReference type="EMBL" id="MBD3867346.1"/>
    </source>
</evidence>
<feature type="domain" description="Glycosyltransferase subfamily 4-like N-terminal" evidence="2">
    <location>
        <begin position="14"/>
        <end position="223"/>
    </location>
</feature>
<proteinExistence type="predicted"/>
<gene>
    <name evidence="3" type="ORF">IFK94_04390</name>
</gene>
<comment type="caution">
    <text evidence="3">The sequence shown here is derived from an EMBL/GenBank/DDBJ whole genome shotgun (WGS) entry which is preliminary data.</text>
</comment>
<dbReference type="EMBL" id="JACXWD010000009">
    <property type="protein sequence ID" value="MBD3867346.1"/>
    <property type="molecule type" value="Genomic_DNA"/>
</dbReference>
<evidence type="ECO:0000313" key="4">
    <source>
        <dbReference type="Proteomes" id="UP000648239"/>
    </source>
</evidence>
<dbReference type="AlphaFoldDB" id="A0A8J6Y7E5"/>
<dbReference type="Pfam" id="PF00534">
    <property type="entry name" value="Glycos_transf_1"/>
    <property type="match status" value="2"/>
</dbReference>
<evidence type="ECO:0000259" key="1">
    <source>
        <dbReference type="Pfam" id="PF00534"/>
    </source>
</evidence>
<feature type="domain" description="Glycosyl transferase family 1" evidence="1">
    <location>
        <begin position="294"/>
        <end position="346"/>
    </location>
</feature>
<reference evidence="3 4" key="1">
    <citation type="submission" date="2020-08" db="EMBL/GenBank/DDBJ databases">
        <title>Acidobacteriota in marine sediments use diverse sulfur dissimilation pathways.</title>
        <authorList>
            <person name="Wasmund K."/>
        </authorList>
    </citation>
    <scope>NUCLEOTIDE SEQUENCE [LARGE SCALE GENOMIC DNA]</scope>
    <source>
        <strain evidence="3">MAG AM4</strain>
    </source>
</reference>
<organism evidence="3 4">
    <name type="scientific">Candidatus Polarisedimenticola svalbardensis</name>
    <dbReference type="NCBI Taxonomy" id="2886004"/>
    <lineage>
        <taxon>Bacteria</taxon>
        <taxon>Pseudomonadati</taxon>
        <taxon>Acidobacteriota</taxon>
        <taxon>Candidatus Polarisedimenticolia</taxon>
        <taxon>Candidatus Polarisedimenticolales</taxon>
        <taxon>Candidatus Polarisedimenticolaceae</taxon>
        <taxon>Candidatus Polarisedimenticola</taxon>
    </lineage>
</organism>
<dbReference type="InterPro" id="IPR050194">
    <property type="entry name" value="Glycosyltransferase_grp1"/>
</dbReference>
<dbReference type="CDD" id="cd03801">
    <property type="entry name" value="GT4_PimA-like"/>
    <property type="match status" value="1"/>
</dbReference>
<dbReference type="Pfam" id="PF13439">
    <property type="entry name" value="Glyco_transf_4"/>
    <property type="match status" value="1"/>
</dbReference>
<dbReference type="SUPFAM" id="SSF53756">
    <property type="entry name" value="UDP-Glycosyltransferase/glycogen phosphorylase"/>
    <property type="match status" value="2"/>
</dbReference>